<keyword evidence="2" id="KW-1185">Reference proteome</keyword>
<reference evidence="1" key="1">
    <citation type="journal article" date="2011" name="Genome Biol.">
        <title>The draft genome of the carcinogenic human liver fluke Clonorchis sinensis.</title>
        <authorList>
            <person name="Wang X."/>
            <person name="Chen W."/>
            <person name="Huang Y."/>
            <person name="Sun J."/>
            <person name="Men J."/>
            <person name="Liu H."/>
            <person name="Luo F."/>
            <person name="Guo L."/>
            <person name="Lv X."/>
            <person name="Deng C."/>
            <person name="Zhou C."/>
            <person name="Fan Y."/>
            <person name="Li X."/>
            <person name="Huang L."/>
            <person name="Hu Y."/>
            <person name="Liang C."/>
            <person name="Hu X."/>
            <person name="Xu J."/>
            <person name="Yu X."/>
        </authorList>
    </citation>
    <scope>NUCLEOTIDE SEQUENCE [LARGE SCALE GENOMIC DNA]</scope>
    <source>
        <strain evidence="1">Henan</strain>
    </source>
</reference>
<name>G7YYA2_CLOSI</name>
<gene>
    <name evidence="1" type="ORF">CLF_113366</name>
</gene>
<dbReference type="AlphaFoldDB" id="G7YYA2"/>
<accession>G7YYA2</accession>
<proteinExistence type="predicted"/>
<protein>
    <submittedName>
        <fullName evidence="1">Uncharacterized protein</fullName>
    </submittedName>
</protein>
<sequence length="243" mass="27697">MLHKAVDILSSNTPVVAASGWLYNQETAMHPQALKILEQTVSIQKAYPTISRISEGRPLEARKLGHSSPRGKVQNRLPFGAASADPKLMAKLMARRRNRPRPRIALSTQPPQIRRLTKTAMPGGGKPRVEAAPKNIMDPQLRPQFFDADPNSADAEKRWNHRFRTFESYLKTVGSSKPNKLETLIHFVNPLVYDHIADHTDYESAIDTLRKLYVRPKMSYMHATCYRPTGRETDRILISWYKN</sequence>
<dbReference type="Proteomes" id="UP000008909">
    <property type="component" value="Unassembled WGS sequence"/>
</dbReference>
<organism evidence="1 2">
    <name type="scientific">Clonorchis sinensis</name>
    <name type="common">Chinese liver fluke</name>
    <dbReference type="NCBI Taxonomy" id="79923"/>
    <lineage>
        <taxon>Eukaryota</taxon>
        <taxon>Metazoa</taxon>
        <taxon>Spiralia</taxon>
        <taxon>Lophotrochozoa</taxon>
        <taxon>Platyhelminthes</taxon>
        <taxon>Trematoda</taxon>
        <taxon>Digenea</taxon>
        <taxon>Opisthorchiida</taxon>
        <taxon>Opisthorchiata</taxon>
        <taxon>Opisthorchiidae</taxon>
        <taxon>Clonorchis</taxon>
    </lineage>
</organism>
<evidence type="ECO:0000313" key="2">
    <source>
        <dbReference type="Proteomes" id="UP000008909"/>
    </source>
</evidence>
<dbReference type="EMBL" id="DF145195">
    <property type="protein sequence ID" value="GAA57931.1"/>
    <property type="molecule type" value="Genomic_DNA"/>
</dbReference>
<reference key="2">
    <citation type="submission" date="2011-10" db="EMBL/GenBank/DDBJ databases">
        <title>The genome and transcriptome sequence of Clonorchis sinensis provide insights into the carcinogenic liver fluke.</title>
        <authorList>
            <person name="Wang X."/>
            <person name="Huang Y."/>
            <person name="Chen W."/>
            <person name="Liu H."/>
            <person name="Guo L."/>
            <person name="Chen Y."/>
            <person name="Luo F."/>
            <person name="Zhou W."/>
            <person name="Sun J."/>
            <person name="Mao Q."/>
            <person name="Liang P."/>
            <person name="Zhou C."/>
            <person name="Tian Y."/>
            <person name="Men J."/>
            <person name="Lv X."/>
            <person name="Huang L."/>
            <person name="Zhou J."/>
            <person name="Hu Y."/>
            <person name="Li R."/>
            <person name="Zhang F."/>
            <person name="Lei H."/>
            <person name="Li X."/>
            <person name="Hu X."/>
            <person name="Liang C."/>
            <person name="Xu J."/>
            <person name="Wu Z."/>
            <person name="Yu X."/>
        </authorList>
    </citation>
    <scope>NUCLEOTIDE SEQUENCE</scope>
    <source>
        <strain>Henan</strain>
    </source>
</reference>
<evidence type="ECO:0000313" key="1">
    <source>
        <dbReference type="EMBL" id="GAA57931.1"/>
    </source>
</evidence>